<dbReference type="InterPro" id="IPR049402">
    <property type="entry name" value="DZF_dom_C"/>
</dbReference>
<keyword evidence="10" id="KW-1185">Reference proteome</keyword>
<dbReference type="InterPro" id="IPR052134">
    <property type="entry name" value="ILF2"/>
</dbReference>
<evidence type="ECO:0000313" key="10">
    <source>
        <dbReference type="Proteomes" id="UP001159427"/>
    </source>
</evidence>
<dbReference type="Pfam" id="PF07528">
    <property type="entry name" value="DZF_N"/>
    <property type="match status" value="1"/>
</dbReference>
<name>A0ABN8MGD1_9CNID</name>
<reference evidence="9 10" key="1">
    <citation type="submission" date="2022-05" db="EMBL/GenBank/DDBJ databases">
        <authorList>
            <consortium name="Genoscope - CEA"/>
            <person name="William W."/>
        </authorList>
    </citation>
    <scope>NUCLEOTIDE SEQUENCE [LARGE SCALE GENOMIC DNA]</scope>
</reference>
<feature type="domain" description="DZF" evidence="8">
    <location>
        <begin position="26"/>
        <end position="381"/>
    </location>
</feature>
<dbReference type="SUPFAM" id="SSF81301">
    <property type="entry name" value="Nucleotidyltransferase"/>
    <property type="match status" value="1"/>
</dbReference>
<dbReference type="InterPro" id="IPR006561">
    <property type="entry name" value="DZF_dom"/>
</dbReference>
<keyword evidence="2" id="KW-0805">Transcription regulation</keyword>
<dbReference type="PROSITE" id="PS51703">
    <property type="entry name" value="DZF"/>
    <property type="match status" value="1"/>
</dbReference>
<dbReference type="PROSITE" id="PS50152">
    <property type="entry name" value="25A_SYNTH_3"/>
    <property type="match status" value="1"/>
</dbReference>
<proteinExistence type="predicted"/>
<evidence type="ECO:0000256" key="4">
    <source>
        <dbReference type="ARBA" id="ARBA00023159"/>
    </source>
</evidence>
<keyword evidence="6" id="KW-0539">Nucleus</keyword>
<evidence type="ECO:0000256" key="5">
    <source>
        <dbReference type="ARBA" id="ARBA00023163"/>
    </source>
</evidence>
<accession>A0ABN8MGD1</accession>
<gene>
    <name evidence="9" type="ORF">PEVE_00030498</name>
</gene>
<feature type="region of interest" description="Disordered" evidence="7">
    <location>
        <begin position="1"/>
        <end position="24"/>
    </location>
</feature>
<dbReference type="SMART" id="SM00572">
    <property type="entry name" value="DZF"/>
    <property type="match status" value="1"/>
</dbReference>
<evidence type="ECO:0000259" key="8">
    <source>
        <dbReference type="PROSITE" id="PS51703"/>
    </source>
</evidence>
<dbReference type="EMBL" id="CALNXI010000431">
    <property type="protein sequence ID" value="CAH3027009.1"/>
    <property type="molecule type" value="Genomic_DNA"/>
</dbReference>
<dbReference type="Proteomes" id="UP001159427">
    <property type="component" value="Unassembled WGS sequence"/>
</dbReference>
<organism evidence="9 10">
    <name type="scientific">Porites evermanni</name>
    <dbReference type="NCBI Taxonomy" id="104178"/>
    <lineage>
        <taxon>Eukaryota</taxon>
        <taxon>Metazoa</taxon>
        <taxon>Cnidaria</taxon>
        <taxon>Anthozoa</taxon>
        <taxon>Hexacorallia</taxon>
        <taxon>Scleractinia</taxon>
        <taxon>Fungiina</taxon>
        <taxon>Poritidae</taxon>
        <taxon>Porites</taxon>
    </lineage>
</organism>
<dbReference type="InterPro" id="IPR043519">
    <property type="entry name" value="NT_sf"/>
</dbReference>
<protein>
    <recommendedName>
        <fullName evidence="8">DZF domain-containing protein</fullName>
    </recommendedName>
</protein>
<evidence type="ECO:0000256" key="2">
    <source>
        <dbReference type="ARBA" id="ARBA00023015"/>
    </source>
</evidence>
<dbReference type="Gene3D" id="1.10.1410.40">
    <property type="match status" value="1"/>
</dbReference>
<evidence type="ECO:0000313" key="9">
    <source>
        <dbReference type="EMBL" id="CAH3027009.1"/>
    </source>
</evidence>
<dbReference type="InterPro" id="IPR049401">
    <property type="entry name" value="DZF_dom_N"/>
</dbReference>
<feature type="region of interest" description="Disordered" evidence="7">
    <location>
        <begin position="364"/>
        <end position="409"/>
    </location>
</feature>
<dbReference type="PANTHER" id="PTHR46447">
    <property type="entry name" value="INTERLEUKIN ENHANCER-BINDING FACTOR"/>
    <property type="match status" value="1"/>
</dbReference>
<sequence length="409" mass="44892">MRRGRGRGMRGGPGRMPPYMRGPPGQKFVVSHSTFDPVLADNFFPRTTPASDETTFTQALLKRNQELTPTGQEQGFVQNLVTKITTILDTLIVTPDAAELGLEEVRAVGSYKKGTMLLGHPVADLAVIIKKLPTESLILELATRVQKTLKEQEGLADFPMQSNEGGFNISSPDGALVRVLLTTLPKNLQEADPAKHVDVKLLEGALATIRHARWFEENAFHTSTRLLVRLFKDLRKRFTGFQGLTPWLIDLLATTAHRAAMVNSSRQPLPVNVAFRRALQLLSSGLFLPGSLGIIDPCESGNVRAHSVLSLEEQDAICTCAQTLLRCLNHGAFNEILSLGQEGIPKVAVDTEVTSWGGVIVTPGQKAYEKQHDQEDEEGEAEGDDDEEESAEMSSQEQAEEKMETNQES</sequence>
<feature type="compositionally biased region" description="Acidic residues" evidence="7">
    <location>
        <begin position="374"/>
        <end position="391"/>
    </location>
</feature>
<dbReference type="Gene3D" id="3.30.460.10">
    <property type="entry name" value="Beta Polymerase, domain 2"/>
    <property type="match status" value="1"/>
</dbReference>
<evidence type="ECO:0000256" key="7">
    <source>
        <dbReference type="SAM" id="MobiDB-lite"/>
    </source>
</evidence>
<dbReference type="PANTHER" id="PTHR46447:SF1">
    <property type="entry name" value="INTERLEUKIN ENHANCER-BINDING FACTOR 2"/>
    <property type="match status" value="1"/>
</dbReference>
<comment type="caution">
    <text evidence="9">The sequence shown here is derived from an EMBL/GenBank/DDBJ whole genome shotgun (WGS) entry which is preliminary data.</text>
</comment>
<evidence type="ECO:0000256" key="1">
    <source>
        <dbReference type="ARBA" id="ARBA00004123"/>
    </source>
</evidence>
<comment type="subcellular location">
    <subcellularLocation>
        <location evidence="1">Nucleus</location>
    </subcellularLocation>
</comment>
<feature type="compositionally biased region" description="Basic and acidic residues" evidence="7">
    <location>
        <begin position="399"/>
        <end position="409"/>
    </location>
</feature>
<keyword evidence="3" id="KW-0238">DNA-binding</keyword>
<keyword evidence="4" id="KW-0010">Activator</keyword>
<evidence type="ECO:0000256" key="6">
    <source>
        <dbReference type="ARBA" id="ARBA00023242"/>
    </source>
</evidence>
<evidence type="ECO:0000256" key="3">
    <source>
        <dbReference type="ARBA" id="ARBA00023125"/>
    </source>
</evidence>
<dbReference type="Pfam" id="PF20965">
    <property type="entry name" value="DZF_C"/>
    <property type="match status" value="1"/>
</dbReference>
<keyword evidence="5" id="KW-0804">Transcription</keyword>